<feature type="transmembrane region" description="Helical" evidence="1">
    <location>
        <begin position="60"/>
        <end position="93"/>
    </location>
</feature>
<comment type="caution">
    <text evidence="2">The sequence shown here is derived from an EMBL/GenBank/DDBJ whole genome shotgun (WGS) entry which is preliminary data.</text>
</comment>
<protein>
    <submittedName>
        <fullName evidence="2">Uncharacterized protein</fullName>
    </submittedName>
</protein>
<proteinExistence type="predicted"/>
<feature type="transmembrane region" description="Helical" evidence="1">
    <location>
        <begin position="99"/>
        <end position="127"/>
    </location>
</feature>
<feature type="transmembrane region" description="Helical" evidence="1">
    <location>
        <begin position="198"/>
        <end position="222"/>
    </location>
</feature>
<name>A0A0R1U537_9LACO</name>
<reference evidence="2 3" key="1">
    <citation type="journal article" date="2015" name="Genome Announc.">
        <title>Expanding the biotechnology potential of lactobacilli through comparative genomics of 213 strains and associated genera.</title>
        <authorList>
            <person name="Sun Z."/>
            <person name="Harris H.M."/>
            <person name="McCann A."/>
            <person name="Guo C."/>
            <person name="Argimon S."/>
            <person name="Zhang W."/>
            <person name="Yang X."/>
            <person name="Jeffery I.B."/>
            <person name="Cooney J.C."/>
            <person name="Kagawa T.F."/>
            <person name="Liu W."/>
            <person name="Song Y."/>
            <person name="Salvetti E."/>
            <person name="Wrobel A."/>
            <person name="Rasinkangas P."/>
            <person name="Parkhill J."/>
            <person name="Rea M.C."/>
            <person name="O'Sullivan O."/>
            <person name="Ritari J."/>
            <person name="Douillard F.P."/>
            <person name="Paul Ross R."/>
            <person name="Yang R."/>
            <person name="Briner A.E."/>
            <person name="Felis G.E."/>
            <person name="de Vos W.M."/>
            <person name="Barrangou R."/>
            <person name="Klaenhammer T.R."/>
            <person name="Caufield P.W."/>
            <person name="Cui Y."/>
            <person name="Zhang H."/>
            <person name="O'Toole P.W."/>
        </authorList>
    </citation>
    <scope>NUCLEOTIDE SEQUENCE [LARGE SCALE GENOMIC DNA]</scope>
    <source>
        <strain evidence="2 3">DSM 15946</strain>
    </source>
</reference>
<keyword evidence="1" id="KW-0812">Transmembrane</keyword>
<dbReference type="Proteomes" id="UP000050816">
    <property type="component" value="Unassembled WGS sequence"/>
</dbReference>
<keyword evidence="1" id="KW-0472">Membrane</keyword>
<accession>A0A0R1U537</accession>
<dbReference type="PATRIC" id="fig|1423760.3.peg.308"/>
<evidence type="ECO:0000313" key="3">
    <source>
        <dbReference type="Proteomes" id="UP000050816"/>
    </source>
</evidence>
<dbReference type="Pfam" id="PF22564">
    <property type="entry name" value="HAAS"/>
    <property type="match status" value="1"/>
</dbReference>
<evidence type="ECO:0000256" key="1">
    <source>
        <dbReference type="SAM" id="Phobius"/>
    </source>
</evidence>
<sequence length="245" mass="26669">MRDFRDYISDYRELIEDRLANGEAEAAILADLGTPKQVVANIMTEEGLERRRWLTGPQLALVIVLVILGLPVWGGFALALLGILFALICVLLSLYVTLWAVPFSLAIMTVATLFAGVMGIPAGLVALGKSGLAYGLAELGAALICLGVFLLSLVLTWGLVKLLLRGTAWGWQMVLRWFGKQQAVAVNQTMPPFFNKGYWLVTALLIALGMLLVVSACGLNGWHIPAVSAAEMHHWYNAFNFTAPR</sequence>
<organism evidence="2 3">
    <name type="scientific">Limosilactobacillus ingluviei DSM 15946</name>
    <dbReference type="NCBI Taxonomy" id="1423760"/>
    <lineage>
        <taxon>Bacteria</taxon>
        <taxon>Bacillati</taxon>
        <taxon>Bacillota</taxon>
        <taxon>Bacilli</taxon>
        <taxon>Lactobacillales</taxon>
        <taxon>Lactobacillaceae</taxon>
        <taxon>Limosilactobacillus</taxon>
    </lineage>
</organism>
<dbReference type="EMBL" id="AZFK01000077">
    <property type="protein sequence ID" value="KRL88353.1"/>
    <property type="molecule type" value="Genomic_DNA"/>
</dbReference>
<keyword evidence="1" id="KW-1133">Transmembrane helix</keyword>
<feature type="transmembrane region" description="Helical" evidence="1">
    <location>
        <begin position="139"/>
        <end position="160"/>
    </location>
</feature>
<dbReference type="AlphaFoldDB" id="A0A0R1U537"/>
<evidence type="ECO:0000313" key="2">
    <source>
        <dbReference type="EMBL" id="KRL88353.1"/>
    </source>
</evidence>
<gene>
    <name evidence="2" type="ORF">FC43_GL000290</name>
</gene>